<dbReference type="PROSITE" id="PS00455">
    <property type="entry name" value="AMP_BINDING"/>
    <property type="match status" value="1"/>
</dbReference>
<organism evidence="3 4">
    <name type="scientific">Allokutzneria oryzae</name>
    <dbReference type="NCBI Taxonomy" id="1378989"/>
    <lineage>
        <taxon>Bacteria</taxon>
        <taxon>Bacillati</taxon>
        <taxon>Actinomycetota</taxon>
        <taxon>Actinomycetes</taxon>
        <taxon>Pseudonocardiales</taxon>
        <taxon>Pseudonocardiaceae</taxon>
        <taxon>Allokutzneria</taxon>
    </lineage>
</organism>
<dbReference type="InterPro" id="IPR045851">
    <property type="entry name" value="AMP-bd_C_sf"/>
</dbReference>
<evidence type="ECO:0000313" key="4">
    <source>
        <dbReference type="Proteomes" id="UP001589693"/>
    </source>
</evidence>
<dbReference type="CDD" id="cd05930">
    <property type="entry name" value="A_NRPS"/>
    <property type="match status" value="1"/>
</dbReference>
<dbReference type="InterPro" id="IPR025110">
    <property type="entry name" value="AMP-bd_C"/>
</dbReference>
<gene>
    <name evidence="3" type="ORF">ACFFQA_16620</name>
</gene>
<dbReference type="Gene3D" id="3.40.50.12780">
    <property type="entry name" value="N-terminal domain of ligase-like"/>
    <property type="match status" value="1"/>
</dbReference>
<comment type="caution">
    <text evidence="3">The sequence shown here is derived from an EMBL/GenBank/DDBJ whole genome shotgun (WGS) entry which is preliminary data.</text>
</comment>
<dbReference type="Proteomes" id="UP001589693">
    <property type="component" value="Unassembled WGS sequence"/>
</dbReference>
<dbReference type="SUPFAM" id="SSF56801">
    <property type="entry name" value="Acetyl-CoA synthetase-like"/>
    <property type="match status" value="1"/>
</dbReference>
<dbReference type="InterPro" id="IPR042099">
    <property type="entry name" value="ANL_N_sf"/>
</dbReference>
<dbReference type="Gene3D" id="3.30.300.30">
    <property type="match status" value="1"/>
</dbReference>
<dbReference type="EMBL" id="JBHLZU010000014">
    <property type="protein sequence ID" value="MFB9905558.1"/>
    <property type="molecule type" value="Genomic_DNA"/>
</dbReference>
<dbReference type="InterPro" id="IPR000873">
    <property type="entry name" value="AMP-dep_synth/lig_dom"/>
</dbReference>
<dbReference type="RefSeq" id="WP_377852862.1">
    <property type="nucleotide sequence ID" value="NZ_JBHLZU010000014.1"/>
</dbReference>
<feature type="domain" description="AMP-dependent synthetase/ligase" evidence="1">
    <location>
        <begin position="11"/>
        <end position="383"/>
    </location>
</feature>
<evidence type="ECO:0000313" key="3">
    <source>
        <dbReference type="EMBL" id="MFB9905558.1"/>
    </source>
</evidence>
<dbReference type="NCBIfam" id="TIGR01733">
    <property type="entry name" value="AA-adenyl-dom"/>
    <property type="match status" value="1"/>
</dbReference>
<feature type="domain" description="AMP-binding enzyme C-terminal" evidence="2">
    <location>
        <begin position="441"/>
        <end position="516"/>
    </location>
</feature>
<accession>A0ABV5ZXE3</accession>
<dbReference type="Pfam" id="PF00501">
    <property type="entry name" value="AMP-binding"/>
    <property type="match status" value="1"/>
</dbReference>
<evidence type="ECO:0000259" key="2">
    <source>
        <dbReference type="Pfam" id="PF13193"/>
    </source>
</evidence>
<dbReference type="PANTHER" id="PTHR45527:SF1">
    <property type="entry name" value="FATTY ACID SYNTHASE"/>
    <property type="match status" value="1"/>
</dbReference>
<dbReference type="InterPro" id="IPR010071">
    <property type="entry name" value="AA_adenyl_dom"/>
</dbReference>
<dbReference type="PANTHER" id="PTHR45527">
    <property type="entry name" value="NONRIBOSOMAL PEPTIDE SYNTHETASE"/>
    <property type="match status" value="1"/>
</dbReference>
<reference evidence="3 4" key="1">
    <citation type="submission" date="2024-09" db="EMBL/GenBank/DDBJ databases">
        <authorList>
            <person name="Sun Q."/>
            <person name="Mori K."/>
        </authorList>
    </citation>
    <scope>NUCLEOTIDE SEQUENCE [LARGE SCALE GENOMIC DNA]</scope>
    <source>
        <strain evidence="3 4">TBRC 7907</strain>
    </source>
</reference>
<proteinExistence type="predicted"/>
<evidence type="ECO:0000259" key="1">
    <source>
        <dbReference type="Pfam" id="PF00501"/>
    </source>
</evidence>
<dbReference type="Pfam" id="PF13193">
    <property type="entry name" value="AMP-binding_C"/>
    <property type="match status" value="1"/>
</dbReference>
<sequence>MGNLLHSDFIATAARHPAKVAVVEESGTAITYGDLDALSNQYAAWLAGKKSDVRFRPYVGILSPVNINSIAACLGILKIGGAYVPLDEHSPDSRLAEIVGRTELDVLIVDAAHRESHRELLRHPALKAVLVLGDDLGDLAPNESDLADVTRCSATVSVTDDGLIDDLAYVLHSSGSTGVPKGIMLTHRNANTFVSWMQKEFQLTPDDVVMSRAPFKFDLSVFDVFNTFKAGATLVCYDWNRRRKGDAKHRDYVQLMVRHDATVLYTTPSTFIALLNRGELAEAKPPLRQVMYAGEPFPTPQLRRLRDALPGTRIANIYGPTETNIITCHWVDSIPDDDSPIPLGRVVDDTEILVVNDAGDRTCAPNEVGELWCRGGTVTLGYLGLDDKTAECLVRSPFHSYPAYFWRTGDYGFYDQDGVLHYRGRKDSMVKVKGFRIELGEIETALAKHPSLDEFAVVAVADESYSNRLYCHYSVRGDSSLEPAELRDFLATLLPAYMIPYDCMPHDALPKTSSGKIDRLLLRDTSGRHEVQLT</sequence>
<protein>
    <submittedName>
        <fullName evidence="3">Amino acid adenylation domain-containing protein</fullName>
    </submittedName>
</protein>
<dbReference type="InterPro" id="IPR020845">
    <property type="entry name" value="AMP-binding_CS"/>
</dbReference>
<name>A0ABV5ZXE3_9PSEU</name>
<keyword evidence="4" id="KW-1185">Reference proteome</keyword>